<feature type="region of interest" description="Disordered" evidence="1">
    <location>
        <begin position="1316"/>
        <end position="1348"/>
    </location>
</feature>
<feature type="region of interest" description="Disordered" evidence="1">
    <location>
        <begin position="2799"/>
        <end position="2851"/>
    </location>
</feature>
<keyword evidence="2" id="KW-0547">Nucleotide-binding</keyword>
<feature type="region of interest" description="Disordered" evidence="1">
    <location>
        <begin position="468"/>
        <end position="490"/>
    </location>
</feature>
<feature type="region of interest" description="Disordered" evidence="1">
    <location>
        <begin position="3311"/>
        <end position="3333"/>
    </location>
</feature>
<dbReference type="EMBL" id="LN714484">
    <property type="protein sequence ID" value="CEL68367.1"/>
    <property type="molecule type" value="Genomic_DNA"/>
</dbReference>
<feature type="region of interest" description="Disordered" evidence="1">
    <location>
        <begin position="1197"/>
        <end position="1239"/>
    </location>
</feature>
<feature type="region of interest" description="Disordered" evidence="1">
    <location>
        <begin position="218"/>
        <end position="307"/>
    </location>
</feature>
<evidence type="ECO:0000256" key="1">
    <source>
        <dbReference type="SAM" id="MobiDB-lite"/>
    </source>
</evidence>
<keyword evidence="2" id="KW-0067">ATP-binding</keyword>
<feature type="compositionally biased region" description="Polar residues" evidence="1">
    <location>
        <begin position="910"/>
        <end position="922"/>
    </location>
</feature>
<feature type="compositionally biased region" description="Basic and acidic residues" evidence="1">
    <location>
        <begin position="468"/>
        <end position="478"/>
    </location>
</feature>
<evidence type="ECO:0000313" key="2">
    <source>
        <dbReference type="EMBL" id="CEL68367.1"/>
    </source>
</evidence>
<reference evidence="2" key="1">
    <citation type="journal article" date="2015" name="PLoS ONE">
        <title>Comprehensive Evaluation of Toxoplasma gondii VEG and Neospora caninum LIV Genomes with Tachyzoite Stage Transcriptome and Proteome Defines Novel Transcript Features.</title>
        <authorList>
            <person name="Ramaprasad A."/>
            <person name="Mourier T."/>
            <person name="Naeem R."/>
            <person name="Malas T.B."/>
            <person name="Moussa E."/>
            <person name="Panigrahi A."/>
            <person name="Vermont S.J."/>
            <person name="Otto T.D."/>
            <person name="Wastling J."/>
            <person name="Pain A."/>
        </authorList>
    </citation>
    <scope>NUCLEOTIDE SEQUENCE</scope>
    <source>
        <strain evidence="2">Liverpool</strain>
    </source>
</reference>
<feature type="compositionally biased region" description="Basic and acidic residues" evidence="1">
    <location>
        <begin position="1616"/>
        <end position="1626"/>
    </location>
</feature>
<feature type="compositionally biased region" description="Basic and acidic residues" evidence="1">
    <location>
        <begin position="3491"/>
        <end position="3506"/>
    </location>
</feature>
<feature type="compositionally biased region" description="Low complexity" evidence="1">
    <location>
        <begin position="854"/>
        <end position="866"/>
    </location>
</feature>
<feature type="region of interest" description="Disordered" evidence="1">
    <location>
        <begin position="2521"/>
        <end position="2586"/>
    </location>
</feature>
<feature type="compositionally biased region" description="Basic and acidic residues" evidence="1">
    <location>
        <begin position="2547"/>
        <end position="2558"/>
    </location>
</feature>
<feature type="compositionally biased region" description="Basic and acidic residues" evidence="1">
    <location>
        <begin position="3444"/>
        <end position="3456"/>
    </location>
</feature>
<proteinExistence type="predicted"/>
<gene>
    <name evidence="2" type="ORF">BN1204_041350</name>
</gene>
<feature type="compositionally biased region" description="Low complexity" evidence="1">
    <location>
        <begin position="271"/>
        <end position="288"/>
    </location>
</feature>
<sequence>MSPSPSPSSRVNSPLSRLIPIPLVAAAPQSSAPVTLLQWRRSASSSNDMHGRFSKMQGPVPPASLVGFTSLGVGVTIIATYEILPHQQWSFEEKGVSSSKDPWHSDRHDAMNCRTAEIIVDVVDLHTVKPIQNARIEVLRGSLSFTTTENKDLTGGAHDGVSLLSSSGSHAGAEAGSANNSTCWFTNDRGFVRIPLPQTVHPFDPLYVVVTADMQTWQPPSVSTRERRIGSTAKKDCFPTPETETTPERRRRLGSVRSGEEICGNGSHELPSSGRSPSPSELSSQNSSNRYRNFRGNGSAERVSKIETRTNTTKALNSRHGNTKGLAFMGGPYFIPGNPGRQRLDVEDAARRRAELFFHESKMRQNDDITLSLRMSDDVSAKLAHFSYHRQQMEAALISDRLVYAPGETLILLGFISVTGADACRLQRDLKTRGEKANENEEKDITKAPPLCLPHWTLGLDFTASRNMEEQSGREGKEMGSSSNSSGRERATILADTSTNKHFFSNDLYVLLTFRWTDEDSRHPPRQPTSVIPRNQPSAHPSASLGITTIGRATGGGQEAALLVPRKVRSGENAPSARAVRLQSANGLARGHSKGNIPGAVPPLRADADRDSNVFYSSSSARQSTPGRVKAEEATVNSGKVDEDGIPHKGSTKAVSNVDPPCSEFLVPLNELGSFSLKLKIPRNATQRLLQTPAIRIVSPSVAMELIKDEDTQDWKHIRGHAVPSSFVTSNSRERENVSYLLRPFSAAAEAGDGQGDDPLAINEEEHTPPLFCTSDNFASSFHVETRTRADIIPVKVRSFSRPVIASPRIPSVQFLPRVLSVSPVVAPQGEAEARGTLQRIGVETTAGKESTKKTSPPSSLLSTSATVTLSLRIQRRNVRQGEGFPSSSQGPYPPLRPASGFNRPPSPKATPSFSPHATPGSQAPFDPPDNFAFDRFSPREATRFQPMEQDFYWGASVHVEARKQDPSKPQVSSTVDPTSSPQRRGTGRRDGNGGQTPEPGMKDDSTDFVETHSQVCTSGCRCLDNAEGDIEWSLVTLQHGATVSYTPRKRLLEKQRERMGASREEVNRQYQNKGTEFVWGQGLRSCPEGAVRMRGEGGRVDIEGMENASNAILIQSCRAIPLRIDTAKNDKRNTTENRDRSCVMSTPVDSYPYLLVSELCVGEASSVENRILNVAEGDEEQGEGICNHKFTFSLSGSGRKKEEGGPDEAQPSEKNRVTCDKKANNRNVPGQEEQAKDVVPPRTGFREWGCYVDCVVLQATEKTLDTRKITLSVNTDKPDYDVGEEVILSFRNPFGPYSSIAPRRKREPHSFTLVEANSGSEPRQSSESDAVPQEKSETKKRNTESSTILSVCDGCTSKSLEKGLLRSIPPLETEQLFEAATERPVFTVNETLVTETGTNAAEPSEAVDGSVAEALEEVSSPLVSVSHSWNTGMHDNPSDGTLFSSVASPQLGSPVNRPPSSNTRTIQGSNWSARLNISWLTKSASILSRMVPLMENGKPAMRHNGETEEIGIVNREPEERGESGQPTLSRGVGSFTEGGLVGKRRIEVIDAAKAAQAAELITVSAGTVPVECRFTVTCKLRLVLQPPLSQERLPLAGLDLVSNPRFSAFTEAQTNDEKRGTKSENLDTLSAGSRYKDKSHSETNYSKPEAPFLSFVDEINDSKERRRNWLLPEFGPFFVDQEVYINVKSPSTSPLQLPPGVLAVKIARAGSDDSYTNRQRKEAQKGEKVHQERKESEADGANENMDQNSEPASQKKHGKHTTLVISASLDLSLLMKEEKPTATVDGAKSAVVSRNEVSAAIQPRGFFPRANGPQGAQHNTVASAHATFSQANCGMTNNTEIPRLPGQERGHPDVTTANEIPCGVSHGETEYSAIIYLVVTDQRLLRLRGPGNRTADETLFSPAKVFSRVRQRGVRSSLDVRTHTSSSSYHNLHDLASYRGLLLTSAALRSQLQFDPWIEYTNWPLHPSDYFDSDLSCSLRTCMRDKYSSSLVGGGFSGDRLYKRTRVPSSQMEYLENSDLWVNSARSRRQTAPENDSMAREQQADIGVRKQAAMSSASSHGEELYDEMTVSELDEKNFADILTSESRTPSVVRLYKVNMRELAVTGSMSSSSRKQVDSGEDETSLIKKASVKLSFQGPASGMYAVNAFAVIVKKERIPVAATVVPVLSPRGDAKNCTLGQTSDGTQEQNRSAVLLPQEVWYDSQQAFLEGDTLPAYDSFTHLSSRLPRFLRYGDVAYVDFGSDTIFCTDSPASVIECSGNCAKMDINKPGDAFPPPSNTTFLCWKSLHDSTLEVTQCSDLDFCGTSPLLPREQDQGKIFRSPLEPTKQHKNDEKGQLYTSTHRLSHDVSCSQGLRLRVKNNVAGAKQPGSVHEAVIAFSRLSEAGNCTWPSKKSKWEDTKVASENPSLETEEPGPLYNKGNFTTLVEMPVLPIEFPVSIRKFHLLFPHSEDASTGRVESAVNTSLPTLEAVGKKGSNHVGVSILRYSSQLQVHEETQDERLDQCSSLASIPCVNQLLTRDDDGVSEEAPTAHRRKQLPTRLEQDEEHTSGWRNKTTEKAVQQASHKADSSRNKEPPPSLSPPSSLFLVPHVPSTSWYPMEQERVVANNGTEPTGSPGPQMIHPEANTVDSGPAAWDDFLYVPEALDLDEGGLSIEAKMGYVDAIERRVWQMIDLHKKTLLCCEYFFPRLLVTSRKADAGGLDQFDRSQCSAENVSSNSSEDRVISCEDVHKPADGHGKQVVAPLHSNDGQQRHQRKCPLLAEAAAQDALEILPNSSVLLNIILADEILSSFDGQCNRGDDVESNATSSKTSAAPASSPQSFSAQTYEQASTSDSAASNSLHSGENSACGTSSTKTRAAISIAGKAAVHLLPLYLPTENIPEGFDDSSLPLYSSFQNFGLLQRPLKQYFTAKKETSTPMERPDLKDFTPKEPDLALLLHAAHVFRILKGKGEERPAIRSESTEREILRRAEKAVTQAINNYVKTRTNEWEKANTQNMLKDENNSLSTSLVDWIGVSLLTELRFALGAKHSFELPEKVEQLLGFENLVLKARENITWVNASEVDEWSQSHGTVLELPALLLAATPTVTVPNDRDMKVGSHYTTFVGDRAGQPWEGQRNMTHGFEENAVPRSPFTSTQRINPSSTQKHSAGYFSSSTDSLRERILEESLRRMVFSRQELYATVATTGRVGPFPNNILSLKSHALLLLLWCGEDSLWRAPHSRVLWYVANAVADSDYTGPLLDRGHHQMKWRRNSNSAEEDTFIDLSGDRTISFVLEALDLLHDRFYSRGGSRREPVNIQVTISAETASSSAPLLPFNTNTRSSQDTNQFPAESAHSSLLSGHREAVFPTTGKSVAPFVAFVNVTLCRTEGHRGRAGSRRDISWRELMSWRAGSTSTLENKLERQASEENINPANARTVYRVRSVVSRPVAGLTIFLSAVYRPLQRVNEEPESHSERASAPDSFVSRSRTPQKINRFWQVFDRTALSCAGALRPFKEKEPDGGEEDRNSVRKGHERIRAKQYLCISITLELDMRTQ</sequence>
<feature type="region of interest" description="Disordered" evidence="1">
    <location>
        <begin position="832"/>
        <end position="866"/>
    </location>
</feature>
<feature type="region of interest" description="Disordered" evidence="1">
    <location>
        <begin position="3125"/>
        <end position="3151"/>
    </location>
</feature>
<feature type="compositionally biased region" description="Polar residues" evidence="1">
    <location>
        <begin position="1316"/>
        <end position="1329"/>
    </location>
</feature>
<feature type="compositionally biased region" description="Basic and acidic residues" evidence="1">
    <location>
        <begin position="1333"/>
        <end position="1344"/>
    </location>
</feature>
<feature type="region of interest" description="Disordered" evidence="1">
    <location>
        <begin position="636"/>
        <end position="655"/>
    </location>
</feature>
<protein>
    <submittedName>
        <fullName evidence="2">ATP-binding surface antigen, putative</fullName>
    </submittedName>
</protein>
<feature type="compositionally biased region" description="Basic and acidic residues" evidence="1">
    <location>
        <begin position="224"/>
        <end position="237"/>
    </location>
</feature>
<feature type="region of interest" description="Disordered" evidence="1">
    <location>
        <begin position="2029"/>
        <end position="2065"/>
    </location>
</feature>
<feature type="compositionally biased region" description="Polar residues" evidence="1">
    <location>
        <begin position="968"/>
        <end position="983"/>
    </location>
</feature>
<feature type="region of interest" description="Disordered" evidence="1">
    <location>
        <begin position="1714"/>
        <end position="1761"/>
    </location>
</feature>
<feature type="compositionally biased region" description="Polar residues" evidence="1">
    <location>
        <begin position="3131"/>
        <end position="3151"/>
    </location>
</feature>
<feature type="compositionally biased region" description="Basic and acidic residues" evidence="1">
    <location>
        <begin position="1720"/>
        <end position="1738"/>
    </location>
</feature>
<feature type="compositionally biased region" description="Polar residues" evidence="1">
    <location>
        <begin position="528"/>
        <end position="541"/>
    </location>
</feature>
<name>A0A0F7UJS6_NEOCL</name>
<feature type="region of interest" description="Disordered" evidence="1">
    <location>
        <begin position="1431"/>
        <end position="1468"/>
    </location>
</feature>
<feature type="region of interest" description="Disordered" evidence="1">
    <location>
        <begin position="2736"/>
        <end position="2756"/>
    </location>
</feature>
<organism evidence="2">
    <name type="scientific">Neospora caninum (strain Liverpool)</name>
    <dbReference type="NCBI Taxonomy" id="572307"/>
    <lineage>
        <taxon>Eukaryota</taxon>
        <taxon>Sar</taxon>
        <taxon>Alveolata</taxon>
        <taxon>Apicomplexa</taxon>
        <taxon>Conoidasida</taxon>
        <taxon>Coccidia</taxon>
        <taxon>Eucoccidiorida</taxon>
        <taxon>Eimeriorina</taxon>
        <taxon>Sarcocystidae</taxon>
        <taxon>Neospora</taxon>
    </lineage>
</organism>
<accession>A0A0F7UJS6</accession>
<feature type="region of interest" description="Disordered" evidence="1">
    <location>
        <begin position="878"/>
        <end position="935"/>
    </location>
</feature>
<feature type="region of interest" description="Disordered" evidence="1">
    <location>
        <begin position="3444"/>
        <end position="3464"/>
    </location>
</feature>
<dbReference type="GO" id="GO:0005524">
    <property type="term" value="F:ATP binding"/>
    <property type="evidence" value="ECO:0007669"/>
    <property type="project" value="UniProtKB-KW"/>
</dbReference>
<feature type="compositionally biased region" description="Basic and acidic residues" evidence="1">
    <location>
        <begin position="1212"/>
        <end position="1224"/>
    </location>
</feature>
<feature type="region of interest" description="Disordered" evidence="1">
    <location>
        <begin position="582"/>
        <end position="607"/>
    </location>
</feature>
<feature type="compositionally biased region" description="Low complexity" evidence="1">
    <location>
        <begin position="2804"/>
        <end position="2825"/>
    </location>
</feature>
<feature type="region of interest" description="Disordered" evidence="1">
    <location>
        <begin position="1612"/>
        <end position="1645"/>
    </location>
</feature>
<feature type="compositionally biased region" description="Basic and acidic residues" evidence="1">
    <location>
        <begin position="2566"/>
        <end position="2575"/>
    </location>
</feature>
<feature type="region of interest" description="Disordered" evidence="1">
    <location>
        <begin position="962"/>
        <end position="1011"/>
    </location>
</feature>
<feature type="region of interest" description="Disordered" evidence="1">
    <location>
        <begin position="519"/>
        <end position="542"/>
    </location>
</feature>
<feature type="region of interest" description="Disordered" evidence="1">
    <location>
        <begin position="3489"/>
        <end position="3509"/>
    </location>
</feature>
<feature type="compositionally biased region" description="Polar residues" evidence="1">
    <location>
        <begin position="2826"/>
        <end position="2851"/>
    </location>
</feature>